<dbReference type="EMBL" id="BMDC01000003">
    <property type="protein sequence ID" value="GGH65366.1"/>
    <property type="molecule type" value="Genomic_DNA"/>
</dbReference>
<proteinExistence type="inferred from homology"/>
<accession>A0A917MUR3</accession>
<keyword evidence="7 8" id="KW-0472">Membrane</keyword>
<sequence length="264" mass="27304">MTLDPTLIWQALAIIAAGFGAGFINVIVGSGTLITFPVLLWFGLPALTANMSSNLGLVAGNFSGVWGYRKEIAANSAIARKLVLASAIGGIIGAALLLTLPSSVFDVAVPALIALGVLMVALAPLVQKRTAAKLRATGSRPNTQQMSRPALTFIIVLLLGIYGGYFGAAQGVLLVGFLGMLLTISLQSLNALKNLLAAVVNVLSAAIFTVFAFNQINWWVVLAIACGAMLGGIAGAKVGRRLPPSVLRVVIIVVGLVALLNMLF</sequence>
<dbReference type="InterPro" id="IPR052017">
    <property type="entry name" value="TSUP"/>
</dbReference>
<dbReference type="AlphaFoldDB" id="A0A917MUR3"/>
<comment type="similarity">
    <text evidence="2 8">Belongs to the 4-toluene sulfonate uptake permease (TSUP) (TC 2.A.102) family.</text>
</comment>
<dbReference type="PANTHER" id="PTHR30269">
    <property type="entry name" value="TRANSMEMBRANE PROTEIN YFCA"/>
    <property type="match status" value="1"/>
</dbReference>
<evidence type="ECO:0000256" key="2">
    <source>
        <dbReference type="ARBA" id="ARBA00009142"/>
    </source>
</evidence>
<feature type="transmembrane region" description="Helical" evidence="8">
    <location>
        <begin position="245"/>
        <end position="263"/>
    </location>
</feature>
<keyword evidence="6 8" id="KW-1133">Transmembrane helix</keyword>
<gene>
    <name evidence="9" type="ORF">GCM10007359_18530</name>
</gene>
<evidence type="ECO:0000256" key="8">
    <source>
        <dbReference type="RuleBase" id="RU363041"/>
    </source>
</evidence>
<keyword evidence="10" id="KW-1185">Reference proteome</keyword>
<dbReference type="Proteomes" id="UP000600171">
    <property type="component" value="Unassembled WGS sequence"/>
</dbReference>
<name>A0A917MUR3_9MICC</name>
<keyword evidence="3" id="KW-0813">Transport</keyword>
<protein>
    <recommendedName>
        <fullName evidence="8">Probable membrane transporter protein</fullName>
    </recommendedName>
</protein>
<feature type="transmembrane region" description="Helical" evidence="8">
    <location>
        <begin position="147"/>
        <end position="165"/>
    </location>
</feature>
<keyword evidence="4 8" id="KW-1003">Cell membrane</keyword>
<dbReference type="Pfam" id="PF01925">
    <property type="entry name" value="TauE"/>
    <property type="match status" value="1"/>
</dbReference>
<feature type="transmembrane region" description="Helical" evidence="8">
    <location>
        <begin position="107"/>
        <end position="126"/>
    </location>
</feature>
<evidence type="ECO:0000256" key="5">
    <source>
        <dbReference type="ARBA" id="ARBA00022692"/>
    </source>
</evidence>
<keyword evidence="5 8" id="KW-0812">Transmembrane</keyword>
<evidence type="ECO:0000313" key="9">
    <source>
        <dbReference type="EMBL" id="GGH65366.1"/>
    </source>
</evidence>
<feature type="transmembrane region" description="Helical" evidence="8">
    <location>
        <begin position="7"/>
        <end position="28"/>
    </location>
</feature>
<feature type="transmembrane region" description="Helical" evidence="8">
    <location>
        <begin position="82"/>
        <end position="101"/>
    </location>
</feature>
<evidence type="ECO:0000313" key="10">
    <source>
        <dbReference type="Proteomes" id="UP000600171"/>
    </source>
</evidence>
<evidence type="ECO:0000256" key="1">
    <source>
        <dbReference type="ARBA" id="ARBA00004651"/>
    </source>
</evidence>
<dbReference type="RefSeq" id="WP_188360088.1">
    <property type="nucleotide sequence ID" value="NZ_BMDC01000003.1"/>
</dbReference>
<dbReference type="InterPro" id="IPR002781">
    <property type="entry name" value="TM_pro_TauE-like"/>
</dbReference>
<evidence type="ECO:0000256" key="7">
    <source>
        <dbReference type="ARBA" id="ARBA00023136"/>
    </source>
</evidence>
<evidence type="ECO:0000256" key="6">
    <source>
        <dbReference type="ARBA" id="ARBA00022989"/>
    </source>
</evidence>
<comment type="caution">
    <text evidence="9">The sequence shown here is derived from an EMBL/GenBank/DDBJ whole genome shotgun (WGS) entry which is preliminary data.</text>
</comment>
<feature type="transmembrane region" description="Helical" evidence="8">
    <location>
        <begin position="195"/>
        <end position="213"/>
    </location>
</feature>
<reference evidence="9 10" key="1">
    <citation type="journal article" date="2014" name="Int. J. Syst. Evol. Microbiol.">
        <title>Complete genome sequence of Corynebacterium casei LMG S-19264T (=DSM 44701T), isolated from a smear-ripened cheese.</title>
        <authorList>
            <consortium name="US DOE Joint Genome Institute (JGI-PGF)"/>
            <person name="Walter F."/>
            <person name="Albersmeier A."/>
            <person name="Kalinowski J."/>
            <person name="Ruckert C."/>
        </authorList>
    </citation>
    <scope>NUCLEOTIDE SEQUENCE [LARGE SCALE GENOMIC DNA]</scope>
    <source>
        <strain evidence="9 10">CCM 8669</strain>
    </source>
</reference>
<evidence type="ECO:0000256" key="4">
    <source>
        <dbReference type="ARBA" id="ARBA00022475"/>
    </source>
</evidence>
<feature type="transmembrane region" description="Helical" evidence="8">
    <location>
        <begin position="40"/>
        <end position="62"/>
    </location>
</feature>
<feature type="transmembrane region" description="Helical" evidence="8">
    <location>
        <begin position="219"/>
        <end position="238"/>
    </location>
</feature>
<organism evidence="9 10">
    <name type="scientific">Rothia aerolata</name>
    <dbReference type="NCBI Taxonomy" id="1812262"/>
    <lineage>
        <taxon>Bacteria</taxon>
        <taxon>Bacillati</taxon>
        <taxon>Actinomycetota</taxon>
        <taxon>Actinomycetes</taxon>
        <taxon>Micrococcales</taxon>
        <taxon>Micrococcaceae</taxon>
        <taxon>Rothia</taxon>
    </lineage>
</organism>
<comment type="subcellular location">
    <subcellularLocation>
        <location evidence="1 8">Cell membrane</location>
        <topology evidence="1 8">Multi-pass membrane protein</topology>
    </subcellularLocation>
</comment>
<dbReference type="PANTHER" id="PTHR30269:SF0">
    <property type="entry name" value="MEMBRANE TRANSPORTER PROTEIN YFCA-RELATED"/>
    <property type="match status" value="1"/>
</dbReference>
<dbReference type="GO" id="GO:0005886">
    <property type="term" value="C:plasma membrane"/>
    <property type="evidence" value="ECO:0007669"/>
    <property type="project" value="UniProtKB-SubCell"/>
</dbReference>
<evidence type="ECO:0000256" key="3">
    <source>
        <dbReference type="ARBA" id="ARBA00022448"/>
    </source>
</evidence>